<protein>
    <submittedName>
        <fullName evidence="1">Uncharacterized protein</fullName>
    </submittedName>
</protein>
<dbReference type="Proteomes" id="UP000199317">
    <property type="component" value="Unassembled WGS sequence"/>
</dbReference>
<gene>
    <name evidence="1" type="ORF">SAMN04489708_11316</name>
</gene>
<name>A0A1H0SQG2_9BURK</name>
<accession>A0A1H0SQG2</accession>
<sequence length="218" mass="22514">MRRRRGRAGTAAALPVGAQFPDLHRHAGEVARARDGGGMRTLDALRAGIDGQRVPRGDRDLGIAAGQDGRGCLRDVHGDLPLVAGRLALERTGRVAVEAGLPGGGVGDLRADVEVLTAVAHAGDAEGGVDGCAHDARIRARADGGRRAVFHGNPLLLAVPAAGRSLVCRCLRTRRNGRGAAVPLCGCAWPEVSGFHRTPPGPPSTRPDGWAWPVGCAP</sequence>
<reference evidence="2" key="1">
    <citation type="submission" date="2016-10" db="EMBL/GenBank/DDBJ databases">
        <authorList>
            <person name="Varghese N."/>
            <person name="Submissions S."/>
        </authorList>
    </citation>
    <scope>NUCLEOTIDE SEQUENCE [LARGE SCALE GENOMIC DNA]</scope>
    <source>
        <strain evidence="2">DSM 17101</strain>
    </source>
</reference>
<dbReference type="AlphaFoldDB" id="A0A1H0SQG2"/>
<evidence type="ECO:0000313" key="1">
    <source>
        <dbReference type="EMBL" id="SDP43923.1"/>
    </source>
</evidence>
<dbReference type="EMBL" id="FNJL01000013">
    <property type="protein sequence ID" value="SDP43923.1"/>
    <property type="molecule type" value="Genomic_DNA"/>
</dbReference>
<organism evidence="1 2">
    <name type="scientific">Paracidovorax cattleyae</name>
    <dbReference type="NCBI Taxonomy" id="80868"/>
    <lineage>
        <taxon>Bacteria</taxon>
        <taxon>Pseudomonadati</taxon>
        <taxon>Pseudomonadota</taxon>
        <taxon>Betaproteobacteria</taxon>
        <taxon>Burkholderiales</taxon>
        <taxon>Comamonadaceae</taxon>
        <taxon>Paracidovorax</taxon>
    </lineage>
</organism>
<evidence type="ECO:0000313" key="2">
    <source>
        <dbReference type="Proteomes" id="UP000199317"/>
    </source>
</evidence>
<proteinExistence type="predicted"/>
<keyword evidence="2" id="KW-1185">Reference proteome</keyword>